<evidence type="ECO:0000259" key="2">
    <source>
        <dbReference type="SMART" id="SM00382"/>
    </source>
</evidence>
<feature type="domain" description="AAA+ ATPase" evidence="2">
    <location>
        <begin position="309"/>
        <end position="453"/>
    </location>
</feature>
<evidence type="ECO:0000256" key="1">
    <source>
        <dbReference type="SAM" id="MobiDB-lite"/>
    </source>
</evidence>
<dbReference type="Pfam" id="PF22738">
    <property type="entry name" value="NNH7"/>
    <property type="match status" value="1"/>
</dbReference>
<accession>A0ABN2RK28</accession>
<dbReference type="Proteomes" id="UP001499854">
    <property type="component" value="Unassembled WGS sequence"/>
</dbReference>
<dbReference type="InterPro" id="IPR054567">
    <property type="entry name" value="NNH7"/>
</dbReference>
<keyword evidence="4" id="KW-1185">Reference proteome</keyword>
<organism evidence="3 4">
    <name type="scientific">Catenulispora subtropica</name>
    <dbReference type="NCBI Taxonomy" id="450798"/>
    <lineage>
        <taxon>Bacteria</taxon>
        <taxon>Bacillati</taxon>
        <taxon>Actinomycetota</taxon>
        <taxon>Actinomycetes</taxon>
        <taxon>Catenulisporales</taxon>
        <taxon>Catenulisporaceae</taxon>
        <taxon>Catenulispora</taxon>
    </lineage>
</organism>
<feature type="compositionally biased region" description="Low complexity" evidence="1">
    <location>
        <begin position="995"/>
        <end position="1022"/>
    </location>
</feature>
<sequence length="1022" mass="111534">MLGGGESKLLAFVDDASSAALMGLEILDVFEAKSEAVRLAEKVFKGFAGRLRGLNALTRSERVAAAHWIIAITAFFEAADECLKSVGIEELGASAGEQVALITRTYPSDASILGMGRVLSGHSVMADVEPFYGLRAERFIEHLQGLAVFESLDDAQRRKALGMRETLSATAVLRYRERLRELADDVPEFNIWLNLSAHEHTAREVRRVNDGLARLESLLTGLATTDVPHGVRGTLCMAYRAQLDKAITQQAASDLVVPTLGEGYVEHRFRVAASQPTMNPAAENWWREFSVFEDLDLYLASYLVSDAAKTAPLLVLGQPGSGKSVLTRILAARLPAERFLPIRVELRSVDADADLQTQIEEAVRQVTTESVRWPDLVREAPEAMPVVLLDGFDELLQATGVARTDFLERVSRFQEREIDNGRAVAVVVTSRIAVADRARVPAGTVVMCLEPFDDRQVEAWLTTWAGHNEGILAARGLRPLTAEVALRHRQLAAQPLMLLMLALYDASANALRGAEEDFSEAALYEALLTDFARREVEKHQTDPVDDAAVEQELARLSVVAFAMFNRRAQWATDEDVTADLTGLRMAAPAAEERRMQRHLTAGQLAVGRFFFIHDTQAMRDGTVSQTYEFLHATFGEFLIARFVARLTAELAEARGRASTLLPAAPDDGWLHALLSFECLAARTPVITFLSSLVARDRRLTDLLLELFATSLDQRSDTRYSTYRPVPITAVQRHANWSANLMLLAAISADGIMAGELFGGSAFAAAGWRDTALLWRGQLTSEGRNGLIGNLHIERTGENPDRDLRISVSIRAVASPPLLDWTYNLTGDDVVRPGYAVDWMRLKDNFTAAKAGDVLLHGLEPIAAAMPEIAHMIVKLPDRPPMTASHALLGAIAALADPRDADKAMGDLLKVMEAIAGHGAPTSDLYSFLAMSLGTLYAGVIADVVPKELYEAIHRETSIVSIEDDDVPARLMWQHLQESLRQLLAGRHTLTEPDQPASAASPAPAPSPTASSPETPATTPGAP</sequence>
<reference evidence="3 4" key="1">
    <citation type="journal article" date="2019" name="Int. J. Syst. Evol. Microbiol.">
        <title>The Global Catalogue of Microorganisms (GCM) 10K type strain sequencing project: providing services to taxonomists for standard genome sequencing and annotation.</title>
        <authorList>
            <consortium name="The Broad Institute Genomics Platform"/>
            <consortium name="The Broad Institute Genome Sequencing Center for Infectious Disease"/>
            <person name="Wu L."/>
            <person name="Ma J."/>
        </authorList>
    </citation>
    <scope>NUCLEOTIDE SEQUENCE [LARGE SCALE GENOMIC DNA]</scope>
    <source>
        <strain evidence="3 4">JCM 16013</strain>
    </source>
</reference>
<dbReference type="EMBL" id="BAAAQM010000015">
    <property type="protein sequence ID" value="GAA1969939.1"/>
    <property type="molecule type" value="Genomic_DNA"/>
</dbReference>
<dbReference type="SUPFAM" id="SSF52540">
    <property type="entry name" value="P-loop containing nucleoside triphosphate hydrolases"/>
    <property type="match status" value="1"/>
</dbReference>
<proteinExistence type="predicted"/>
<evidence type="ECO:0000313" key="4">
    <source>
        <dbReference type="Proteomes" id="UP001499854"/>
    </source>
</evidence>
<comment type="caution">
    <text evidence="3">The sequence shown here is derived from an EMBL/GenBank/DDBJ whole genome shotgun (WGS) entry which is preliminary data.</text>
</comment>
<evidence type="ECO:0000313" key="3">
    <source>
        <dbReference type="EMBL" id="GAA1969939.1"/>
    </source>
</evidence>
<dbReference type="SMART" id="SM00382">
    <property type="entry name" value="AAA"/>
    <property type="match status" value="1"/>
</dbReference>
<gene>
    <name evidence="3" type="ORF">GCM10009838_30940</name>
</gene>
<name>A0ABN2RK28_9ACTN</name>
<protein>
    <recommendedName>
        <fullName evidence="2">AAA+ ATPase domain-containing protein</fullName>
    </recommendedName>
</protein>
<feature type="region of interest" description="Disordered" evidence="1">
    <location>
        <begin position="985"/>
        <end position="1022"/>
    </location>
</feature>
<dbReference type="InterPro" id="IPR027417">
    <property type="entry name" value="P-loop_NTPase"/>
</dbReference>
<dbReference type="Gene3D" id="3.40.50.300">
    <property type="entry name" value="P-loop containing nucleotide triphosphate hydrolases"/>
    <property type="match status" value="1"/>
</dbReference>
<dbReference type="InterPro" id="IPR003593">
    <property type="entry name" value="AAA+_ATPase"/>
</dbReference>